<feature type="binding site" evidence="8">
    <location>
        <begin position="321"/>
        <end position="328"/>
    </location>
    <ligand>
        <name>ATP</name>
        <dbReference type="ChEBI" id="CHEBI:30616"/>
    </ligand>
</feature>
<dbReference type="GO" id="GO:0005813">
    <property type="term" value="C:centrosome"/>
    <property type="evidence" value="ECO:0007669"/>
    <property type="project" value="UniProtKB-SubCell"/>
</dbReference>
<keyword evidence="12" id="KW-1185">Reference proteome</keyword>
<dbReference type="InterPro" id="IPR003959">
    <property type="entry name" value="ATPase_AAA_core"/>
</dbReference>
<name>A0A8I6S6G2_CIMLE</name>
<comment type="function">
    <text evidence="8">Catalytic subunit of a complex which severs microtubules in an ATP-dependent manner. Microtubule severing may promote rapid reorganization of cellular microtubule arrays and the release of microtubules from the centrosome following nucleation.</text>
</comment>
<dbReference type="AlphaFoldDB" id="A0A8I6S6G2"/>
<dbReference type="InterPro" id="IPR050304">
    <property type="entry name" value="MT-severing_AAA_ATPase"/>
</dbReference>
<evidence type="ECO:0000256" key="6">
    <source>
        <dbReference type="ARBA" id="ARBA00023212"/>
    </source>
</evidence>
<dbReference type="GO" id="GO:0051013">
    <property type="term" value="P:microtubule severing"/>
    <property type="evidence" value="ECO:0007669"/>
    <property type="project" value="UniProtKB-UniRule"/>
</dbReference>
<evidence type="ECO:0000256" key="4">
    <source>
        <dbReference type="ARBA" id="ARBA00022741"/>
    </source>
</evidence>
<dbReference type="OrthoDB" id="5334845at2759"/>
<keyword evidence="2 8" id="KW-0963">Cytoplasm</keyword>
<dbReference type="KEGG" id="clec:106672103"/>
<dbReference type="InterPro" id="IPR027417">
    <property type="entry name" value="P-loop_NTPase"/>
</dbReference>
<evidence type="ECO:0000313" key="11">
    <source>
        <dbReference type="EnsemblMetazoa" id="XP_014258735.1"/>
    </source>
</evidence>
<feature type="compositionally biased region" description="Basic residues" evidence="9">
    <location>
        <begin position="204"/>
        <end position="213"/>
    </location>
</feature>
<keyword evidence="8" id="KW-0132">Cell division</keyword>
<feature type="region of interest" description="Disordered" evidence="9">
    <location>
        <begin position="85"/>
        <end position="109"/>
    </location>
</feature>
<feature type="domain" description="AAA+ ATPase" evidence="10">
    <location>
        <begin position="313"/>
        <end position="451"/>
    </location>
</feature>
<dbReference type="GO" id="GO:0008017">
    <property type="term" value="F:microtubule binding"/>
    <property type="evidence" value="ECO:0007669"/>
    <property type="project" value="UniProtKB-UniRule"/>
</dbReference>
<dbReference type="FunFam" id="1.10.8.60:FF:000025">
    <property type="entry name" value="Katanin p60 ATPase-containing subunit A1"/>
    <property type="match status" value="1"/>
</dbReference>
<dbReference type="PANTHER" id="PTHR23074:SF152">
    <property type="entry name" value="KATANIN P60 ATPASE-CONTAINING SUBUNIT A1"/>
    <property type="match status" value="1"/>
</dbReference>
<evidence type="ECO:0000256" key="5">
    <source>
        <dbReference type="ARBA" id="ARBA00022840"/>
    </source>
</evidence>
<keyword evidence="8" id="KW-0498">Mitosis</keyword>
<feature type="compositionally biased region" description="Polar residues" evidence="9">
    <location>
        <begin position="144"/>
        <end position="153"/>
    </location>
</feature>
<dbReference type="InterPro" id="IPR028596">
    <property type="entry name" value="KATNA1"/>
</dbReference>
<dbReference type="InterPro" id="IPR015415">
    <property type="entry name" value="Spast_Vps4_C"/>
</dbReference>
<comment type="subcellular location">
    <subcellularLocation>
        <location evidence="1">Cytoplasm</location>
        <location evidence="1">Cytoskeleton</location>
    </subcellularLocation>
    <subcellularLocation>
        <location evidence="8">Cytoplasm</location>
    </subcellularLocation>
    <subcellularLocation>
        <location evidence="8">Cytoplasm</location>
        <location evidence="8">Cytoskeleton</location>
        <location evidence="8">Microtubule organizing center</location>
        <location evidence="8">Centrosome</location>
    </subcellularLocation>
    <subcellularLocation>
        <location evidence="8">Cytoplasm</location>
        <location evidence="8">Cytoskeleton</location>
        <location evidence="8">Spindle pole</location>
    </subcellularLocation>
    <subcellularLocation>
        <location evidence="8">Cytoplasm</location>
        <location evidence="8">Cytoskeleton</location>
        <location evidence="8">Spindle</location>
    </subcellularLocation>
    <text evidence="8">Predominantly cytoplasmic. Also localized to the interphase centrosome and the mitotic spindle poles. Enhanced recruitment to the mitotic spindle poles requires microtubules and interaction with KATNB1.</text>
</comment>
<dbReference type="Gene3D" id="3.40.50.300">
    <property type="entry name" value="P-loop containing nucleotide triphosphate hydrolases"/>
    <property type="match status" value="1"/>
</dbReference>
<dbReference type="InterPro" id="IPR003593">
    <property type="entry name" value="AAA+_ATPase"/>
</dbReference>
<dbReference type="GO" id="GO:0005737">
    <property type="term" value="C:cytoplasm"/>
    <property type="evidence" value="ECO:0007669"/>
    <property type="project" value="UniProtKB-SubCell"/>
</dbReference>
<evidence type="ECO:0000256" key="8">
    <source>
        <dbReference type="HAMAP-Rule" id="MF_03023"/>
    </source>
</evidence>
<keyword evidence="7 8" id="KW-0413">Isomerase</keyword>
<feature type="region of interest" description="Disordered" evidence="9">
    <location>
        <begin position="132"/>
        <end position="254"/>
    </location>
</feature>
<evidence type="ECO:0000256" key="2">
    <source>
        <dbReference type="ARBA" id="ARBA00022490"/>
    </source>
</evidence>
<dbReference type="EC" id="5.6.1.1" evidence="8"/>
<keyword evidence="3 8" id="KW-0493">Microtubule</keyword>
<dbReference type="FunFam" id="3.40.50.300:FF:000159">
    <property type="entry name" value="Katanin p60 ATPase-containing subunit A1"/>
    <property type="match status" value="1"/>
</dbReference>
<keyword evidence="8" id="KW-0131">Cell cycle</keyword>
<feature type="compositionally biased region" description="Polar residues" evidence="9">
    <location>
        <begin position="96"/>
        <end position="107"/>
    </location>
</feature>
<dbReference type="GO" id="GO:0000922">
    <property type="term" value="C:spindle pole"/>
    <property type="evidence" value="ECO:0007669"/>
    <property type="project" value="UniProtKB-SubCell"/>
</dbReference>
<dbReference type="InterPro" id="IPR003960">
    <property type="entry name" value="ATPase_AAA_CS"/>
</dbReference>
<dbReference type="Gene3D" id="1.10.8.60">
    <property type="match status" value="1"/>
</dbReference>
<reference evidence="11" key="1">
    <citation type="submission" date="2022-01" db="UniProtKB">
        <authorList>
            <consortium name="EnsemblMetazoa"/>
        </authorList>
    </citation>
    <scope>IDENTIFICATION</scope>
</reference>
<comment type="catalytic activity">
    <reaction evidence="8">
        <text>n ATP + n H2O + a microtubule = n ADP + n phosphate + (n+1) alpha/beta tubulin heterodimers.</text>
        <dbReference type="EC" id="5.6.1.1"/>
    </reaction>
</comment>
<dbReference type="GO" id="GO:0008568">
    <property type="term" value="F:microtubule severing ATPase activity"/>
    <property type="evidence" value="ECO:0007669"/>
    <property type="project" value="UniProtKB-EC"/>
</dbReference>
<evidence type="ECO:0000256" key="9">
    <source>
        <dbReference type="SAM" id="MobiDB-lite"/>
    </source>
</evidence>
<sequence>MGDWRGQRPTVAECRPVQMEPSSPQHLRMEYEVTLPLHPPPTCRHPFCHMPWTSTPARDGFQQVAQMMDSIMLDSFSPIAFTKVTARPSRARRTRQTSPPQSRNQENGRGVRMIFKNDNYKKGVKNRFNNFKEVQTKEEPARTGHTSPNSKVTNKWVASLRKRDPELLPAINKPRISSHHTSVPKTKSESTPSIMGVSGMPYRKDRRSSRSLSKKSSPNVSGGECEEPKEVKKEGSMGEVSESSESDTKDDRVFQPLGYEPHLVETIEKDILQKNPNVIWSQVAGLVEAKSVLQEAMVLPLLLPEYFKGIRRPWKGVLMVGPPGTGKTMLAKAVATECGTTFFNVSSSTLTSKYRGESEKLVRLLFEMARFYAPSTIFIDEIDSLCSQRGTDSEHEASRRFKAELLIQMDGINSTMDDKIIMVLAATNHPWDIDEAFRRRFEKRIFIPLPEQDTRVALLELCLKNLEFEPAVKFENISQQLDGYTCSDIINVCRDAAMMSMRRKIMGRSPEEIKKLKKSEVDLPVTVADFKEAIAKCRKSVSTKDVERYKSWIEEFGSC</sequence>
<comment type="similarity">
    <text evidence="8">Belongs to the AAA ATPase family. Katanin p60 subunit A1 subfamily.</text>
</comment>
<gene>
    <name evidence="11" type="primary">106672103</name>
    <name evidence="8" type="synonym">KATNA1</name>
</gene>
<keyword evidence="5 8" id="KW-0067">ATP-binding</keyword>
<dbReference type="GO" id="GO:0005874">
    <property type="term" value="C:microtubule"/>
    <property type="evidence" value="ECO:0007669"/>
    <property type="project" value="UniProtKB-KW"/>
</dbReference>
<evidence type="ECO:0000256" key="1">
    <source>
        <dbReference type="ARBA" id="ARBA00004245"/>
    </source>
</evidence>
<comment type="activity regulation">
    <text evidence="8">ATPase activity is stimulated by microtubules, which promote homooligomerization. ATP-dependent microtubule severing is stimulated by interaction with KATNB1.</text>
</comment>
<proteinExistence type="inferred from homology"/>
<dbReference type="Pfam" id="PF00004">
    <property type="entry name" value="AAA"/>
    <property type="match status" value="1"/>
</dbReference>
<dbReference type="PANTHER" id="PTHR23074">
    <property type="entry name" value="AAA DOMAIN-CONTAINING"/>
    <property type="match status" value="1"/>
</dbReference>
<evidence type="ECO:0000259" key="10">
    <source>
        <dbReference type="SMART" id="SM00382"/>
    </source>
</evidence>
<dbReference type="OMA" id="IRHTRRD"/>
<dbReference type="GO" id="GO:0016887">
    <property type="term" value="F:ATP hydrolysis activity"/>
    <property type="evidence" value="ECO:0007669"/>
    <property type="project" value="InterPro"/>
</dbReference>
<feature type="compositionally biased region" description="Basic and acidic residues" evidence="9">
    <location>
        <begin position="226"/>
        <end position="236"/>
    </location>
</feature>
<dbReference type="Pfam" id="PF09336">
    <property type="entry name" value="Vps4_C"/>
    <property type="match status" value="1"/>
</dbReference>
<dbReference type="EnsemblMetazoa" id="XM_014403249.2">
    <property type="protein sequence ID" value="XP_014258735.1"/>
    <property type="gene ID" value="LOC106672103"/>
</dbReference>
<dbReference type="SUPFAM" id="SSF52540">
    <property type="entry name" value="P-loop containing nucleoside triphosphate hydrolases"/>
    <property type="match status" value="1"/>
</dbReference>
<dbReference type="PROSITE" id="PS00674">
    <property type="entry name" value="AAA"/>
    <property type="match status" value="1"/>
</dbReference>
<protein>
    <recommendedName>
        <fullName evidence="8">Katanin p60 ATPase-containing subunit A1</fullName>
        <shortName evidence="8">Katanin p60 subunit A1</shortName>
        <ecNumber evidence="8">5.6.1.1</ecNumber>
    </recommendedName>
    <alternativeName>
        <fullName evidence="8">p60 katanin</fullName>
    </alternativeName>
</protein>
<accession>A0A8I6S6G2</accession>
<evidence type="ECO:0000256" key="7">
    <source>
        <dbReference type="ARBA" id="ARBA00023235"/>
    </source>
</evidence>
<keyword evidence="6 8" id="KW-0206">Cytoskeleton</keyword>
<organism evidence="11 12">
    <name type="scientific">Cimex lectularius</name>
    <name type="common">Bed bug</name>
    <name type="synonym">Acanthia lectularia</name>
    <dbReference type="NCBI Taxonomy" id="79782"/>
    <lineage>
        <taxon>Eukaryota</taxon>
        <taxon>Metazoa</taxon>
        <taxon>Ecdysozoa</taxon>
        <taxon>Arthropoda</taxon>
        <taxon>Hexapoda</taxon>
        <taxon>Insecta</taxon>
        <taxon>Pterygota</taxon>
        <taxon>Neoptera</taxon>
        <taxon>Paraneoptera</taxon>
        <taxon>Hemiptera</taxon>
        <taxon>Heteroptera</taxon>
        <taxon>Panheteroptera</taxon>
        <taxon>Cimicomorpha</taxon>
        <taxon>Cimicidae</taxon>
        <taxon>Cimex</taxon>
    </lineage>
</organism>
<evidence type="ECO:0000313" key="12">
    <source>
        <dbReference type="Proteomes" id="UP000494040"/>
    </source>
</evidence>
<dbReference type="GO" id="GO:0051301">
    <property type="term" value="P:cell division"/>
    <property type="evidence" value="ECO:0007669"/>
    <property type="project" value="UniProtKB-KW"/>
</dbReference>
<dbReference type="GO" id="GO:0005524">
    <property type="term" value="F:ATP binding"/>
    <property type="evidence" value="ECO:0007669"/>
    <property type="project" value="UniProtKB-KW"/>
</dbReference>
<feature type="compositionally biased region" description="Polar residues" evidence="9">
    <location>
        <begin position="179"/>
        <end position="193"/>
    </location>
</feature>
<comment type="subunit">
    <text evidence="8">Can homooligomerize into hexameric rings, which may be promoted by interaction with microtubules. Interacts with KATNB1, which may serve as a targeting subunit.</text>
</comment>
<keyword evidence="4 8" id="KW-0547">Nucleotide-binding</keyword>
<evidence type="ECO:0000256" key="3">
    <source>
        <dbReference type="ARBA" id="ARBA00022701"/>
    </source>
</evidence>
<dbReference type="Pfam" id="PF17862">
    <property type="entry name" value="AAA_lid_3"/>
    <property type="match status" value="1"/>
</dbReference>
<dbReference type="Proteomes" id="UP000494040">
    <property type="component" value="Unassembled WGS sequence"/>
</dbReference>
<dbReference type="InterPro" id="IPR041569">
    <property type="entry name" value="AAA_lid_3"/>
</dbReference>
<dbReference type="SMART" id="SM00382">
    <property type="entry name" value="AAA"/>
    <property type="match status" value="1"/>
</dbReference>
<dbReference type="HAMAP" id="MF_03023">
    <property type="entry name" value="Katanin_p60_A1"/>
    <property type="match status" value="1"/>
</dbReference>